<dbReference type="Proteomes" id="UP001204953">
    <property type="component" value="Unassembled WGS sequence"/>
</dbReference>
<evidence type="ECO:0000313" key="3">
    <source>
        <dbReference type="Proteomes" id="UP001204953"/>
    </source>
</evidence>
<feature type="transmembrane region" description="Helical" evidence="1">
    <location>
        <begin position="418"/>
        <end position="438"/>
    </location>
</feature>
<dbReference type="RefSeq" id="WP_254013674.1">
    <property type="nucleotide sequence ID" value="NZ_JAMZMM010000257.1"/>
</dbReference>
<feature type="transmembrane region" description="Helical" evidence="1">
    <location>
        <begin position="244"/>
        <end position="263"/>
    </location>
</feature>
<feature type="transmembrane region" description="Helical" evidence="1">
    <location>
        <begin position="212"/>
        <end position="232"/>
    </location>
</feature>
<evidence type="ECO:0000313" key="2">
    <source>
        <dbReference type="EMBL" id="MCP2730925.1"/>
    </source>
</evidence>
<feature type="transmembrane region" description="Helical" evidence="1">
    <location>
        <begin position="522"/>
        <end position="541"/>
    </location>
</feature>
<comment type="caution">
    <text evidence="2">The sequence shown here is derived from an EMBL/GenBank/DDBJ whole genome shotgun (WGS) entry which is preliminary data.</text>
</comment>
<name>A0AAE3GUH6_9CYAN</name>
<keyword evidence="1" id="KW-0472">Membrane</keyword>
<feature type="transmembrane region" description="Helical" evidence="1">
    <location>
        <begin position="450"/>
        <end position="472"/>
    </location>
</feature>
<gene>
    <name evidence="2" type="ORF">NJ959_21085</name>
</gene>
<feature type="transmembrane region" description="Helical" evidence="1">
    <location>
        <begin position="283"/>
        <end position="307"/>
    </location>
</feature>
<feature type="transmembrane region" description="Helical" evidence="1">
    <location>
        <begin position="149"/>
        <end position="170"/>
    </location>
</feature>
<protein>
    <submittedName>
        <fullName evidence="2">ABC transporter permease</fullName>
    </submittedName>
</protein>
<dbReference type="EMBL" id="JAMZMM010000257">
    <property type="protein sequence ID" value="MCP2730925.1"/>
    <property type="molecule type" value="Genomic_DNA"/>
</dbReference>
<proteinExistence type="predicted"/>
<feature type="transmembrane region" description="Helical" evidence="1">
    <location>
        <begin position="479"/>
        <end position="502"/>
    </location>
</feature>
<keyword evidence="1" id="KW-0812">Transmembrane</keyword>
<accession>A0AAE3GUH6</accession>
<organism evidence="2 3">
    <name type="scientific">Limnofasciculus baicalensis BBK-W-15</name>
    <dbReference type="NCBI Taxonomy" id="2699891"/>
    <lineage>
        <taxon>Bacteria</taxon>
        <taxon>Bacillati</taxon>
        <taxon>Cyanobacteriota</taxon>
        <taxon>Cyanophyceae</taxon>
        <taxon>Coleofasciculales</taxon>
        <taxon>Coleofasciculaceae</taxon>
        <taxon>Limnofasciculus</taxon>
        <taxon>Limnofasciculus baicalensis</taxon>
    </lineage>
</organism>
<sequence>MKLNVINQLGESNPQLFRELKGRLIPRNILISVAASLLGQLLLLMSFSSKLPIFDETNKNPVHNSFCTGSQKNYSVPLCIPDNLGGFVINWELWWERVFLWLSLIGIFSLLVVGTYMLIADLSKEDGKGTLNFLRLTPSSSTSILGGKLLGVPILLYLAIALTVPLHLVAGFSGNIPLIQILGFYGVIAASCLFFYSAALLFGLVGNWLGTFQAWLGAGTVLMFLFVMTNVINYNGTQNTSFDWLSLFNPAILLPYLIGGHFLGNPSYSYPNENGFLDLLWFYLPIGSKGLTISGFAILNCGLWSYLMWEGLKRSFHNPHATLLSKRQSYWVTACFNFVLLGFAMNPEVTETENYSRGAFENFQILMLFNLILFLGLIAALSPHRQAMQDWARYRHQKLSVRKGGILPELIWGKTSPAVLAVVMNSAIASLIVLPWLLLWPNSGYKVPALWGLMLNTSIILLYSSVVQLMLFMKTPKRAIWAAGTVMGLIILPPIVFEFLSLDSQSLVWLLSGFPWASIEHAGASTVLMATVGQSLGLVLLNVQLTRQLRKAGESATKALLSGRSPMAIP</sequence>
<keyword evidence="3" id="KW-1185">Reference proteome</keyword>
<dbReference type="AlphaFoldDB" id="A0AAE3GUH6"/>
<keyword evidence="1" id="KW-1133">Transmembrane helix</keyword>
<reference evidence="2" key="1">
    <citation type="submission" date="2022-06" db="EMBL/GenBank/DDBJ databases">
        <title>New cyanobacteria of genus Symplocastrum in benthos of Lake Baikal.</title>
        <authorList>
            <person name="Sorokovikova E."/>
            <person name="Tikhonova I."/>
            <person name="Krasnopeev A."/>
            <person name="Evseev P."/>
            <person name="Gladkikh A."/>
            <person name="Belykh O."/>
        </authorList>
    </citation>
    <scope>NUCLEOTIDE SEQUENCE</scope>
    <source>
        <strain evidence="2">BBK-W-15</strain>
    </source>
</reference>
<feature type="transmembrane region" description="Helical" evidence="1">
    <location>
        <begin position="98"/>
        <end position="119"/>
    </location>
</feature>
<feature type="transmembrane region" description="Helical" evidence="1">
    <location>
        <begin position="328"/>
        <end position="345"/>
    </location>
</feature>
<feature type="transmembrane region" description="Helical" evidence="1">
    <location>
        <begin position="182"/>
        <end position="206"/>
    </location>
</feature>
<evidence type="ECO:0000256" key="1">
    <source>
        <dbReference type="SAM" id="Phobius"/>
    </source>
</evidence>
<feature type="transmembrane region" description="Helical" evidence="1">
    <location>
        <begin position="365"/>
        <end position="383"/>
    </location>
</feature>